<proteinExistence type="predicted"/>
<dbReference type="Gene3D" id="3.30.700.20">
    <property type="entry name" value="Hypothetical protein ph0010, domain 1"/>
    <property type="match status" value="1"/>
</dbReference>
<dbReference type="EMBL" id="BART01003207">
    <property type="protein sequence ID" value="GAG72925.1"/>
    <property type="molecule type" value="Genomic_DNA"/>
</dbReference>
<evidence type="ECO:0000313" key="2">
    <source>
        <dbReference type="EMBL" id="GAG72925.1"/>
    </source>
</evidence>
<sequence>TKNSVVEEIISNAISSSTRDPRFFPVGSEELKLLTYSVDILSEPEKNRENVTA</sequence>
<accession>X0ZSY0</accession>
<dbReference type="AlphaFoldDB" id="X0ZSY0"/>
<evidence type="ECO:0000259" key="1">
    <source>
        <dbReference type="PROSITE" id="PS51112"/>
    </source>
</evidence>
<dbReference type="Pfam" id="PF01871">
    <property type="entry name" value="AMMECR1"/>
    <property type="match status" value="1"/>
</dbReference>
<gene>
    <name evidence="2" type="ORF">S01H4_09055</name>
</gene>
<feature type="non-terminal residue" evidence="2">
    <location>
        <position position="1"/>
    </location>
</feature>
<feature type="domain" description="AMMECR1" evidence="1">
    <location>
        <begin position="1"/>
        <end position="53"/>
    </location>
</feature>
<dbReference type="InterPro" id="IPR027485">
    <property type="entry name" value="AMMECR1_N"/>
</dbReference>
<protein>
    <recommendedName>
        <fullName evidence="1">AMMECR1 domain-containing protein</fullName>
    </recommendedName>
</protein>
<dbReference type="SUPFAM" id="SSF143447">
    <property type="entry name" value="AMMECR1-like"/>
    <property type="match status" value="1"/>
</dbReference>
<dbReference type="PROSITE" id="PS51112">
    <property type="entry name" value="AMMECR1"/>
    <property type="match status" value="1"/>
</dbReference>
<dbReference type="InterPro" id="IPR002733">
    <property type="entry name" value="AMMECR1_domain"/>
</dbReference>
<comment type="caution">
    <text evidence="2">The sequence shown here is derived from an EMBL/GenBank/DDBJ whole genome shotgun (WGS) entry which is preliminary data.</text>
</comment>
<dbReference type="InterPro" id="IPR036071">
    <property type="entry name" value="AMMECR1_dom_sf"/>
</dbReference>
<name>X0ZSY0_9ZZZZ</name>
<organism evidence="2">
    <name type="scientific">marine sediment metagenome</name>
    <dbReference type="NCBI Taxonomy" id="412755"/>
    <lineage>
        <taxon>unclassified sequences</taxon>
        <taxon>metagenomes</taxon>
        <taxon>ecological metagenomes</taxon>
    </lineage>
</organism>
<reference evidence="2" key="1">
    <citation type="journal article" date="2014" name="Front. Microbiol.">
        <title>High frequency of phylogenetically diverse reductive dehalogenase-homologous genes in deep subseafloor sedimentary metagenomes.</title>
        <authorList>
            <person name="Kawai M."/>
            <person name="Futagami T."/>
            <person name="Toyoda A."/>
            <person name="Takaki Y."/>
            <person name="Nishi S."/>
            <person name="Hori S."/>
            <person name="Arai W."/>
            <person name="Tsubouchi T."/>
            <person name="Morono Y."/>
            <person name="Uchiyama I."/>
            <person name="Ito T."/>
            <person name="Fujiyama A."/>
            <person name="Inagaki F."/>
            <person name="Takami H."/>
        </authorList>
    </citation>
    <scope>NUCLEOTIDE SEQUENCE</scope>
    <source>
        <strain evidence="2">Expedition CK06-06</strain>
    </source>
</reference>